<keyword evidence="4" id="KW-1133">Transmembrane helix</keyword>
<organism evidence="5">
    <name type="scientific">Moorena producens (strain JHB)</name>
    <dbReference type="NCBI Taxonomy" id="1454205"/>
    <lineage>
        <taxon>Bacteria</taxon>
        <taxon>Bacillati</taxon>
        <taxon>Cyanobacteriota</taxon>
        <taxon>Cyanophyceae</taxon>
        <taxon>Coleofasciculales</taxon>
        <taxon>Coleofasciculaceae</taxon>
        <taxon>Moorena</taxon>
    </lineage>
</organism>
<accession>A0A1D9G1U7</accession>
<dbReference type="Gene3D" id="3.40.50.300">
    <property type="entry name" value="P-loop containing nucleotide triphosphate hydrolases"/>
    <property type="match status" value="1"/>
</dbReference>
<keyword evidence="4" id="KW-0812">Transmembrane</keyword>
<proteinExistence type="predicted"/>
<keyword evidence="4" id="KW-0472">Membrane</keyword>
<dbReference type="PANTHER" id="PTHR12697">
    <property type="entry name" value="PBS LYASE HEAT-LIKE PROTEIN"/>
    <property type="match status" value="1"/>
</dbReference>
<dbReference type="InterPro" id="IPR016024">
    <property type="entry name" value="ARM-type_fold"/>
</dbReference>
<evidence type="ECO:0000313" key="5">
    <source>
        <dbReference type="EMBL" id="AOY81599.2"/>
    </source>
</evidence>
<dbReference type="Proteomes" id="UP000176944">
    <property type="component" value="Chromosome"/>
</dbReference>
<evidence type="ECO:0000256" key="4">
    <source>
        <dbReference type="SAM" id="Phobius"/>
    </source>
</evidence>
<dbReference type="SMART" id="SM00567">
    <property type="entry name" value="EZ_HEAT"/>
    <property type="match status" value="12"/>
</dbReference>
<reference evidence="5" key="2">
    <citation type="submission" date="2022-10" db="EMBL/GenBank/DDBJ databases">
        <authorList>
            <person name="Ngo T.-E."/>
        </authorList>
    </citation>
    <scope>NUCLEOTIDE SEQUENCE</scope>
    <source>
        <strain evidence="5">JHB</strain>
    </source>
</reference>
<evidence type="ECO:0000256" key="2">
    <source>
        <dbReference type="ARBA" id="ARBA00022738"/>
    </source>
</evidence>
<reference evidence="5" key="1">
    <citation type="journal article" date="2017" name="Proc. Natl. Acad. Sci. U.S.A.">
        <title>Comparative genomics uncovers the prolific and distinctive metabolic potential of the cyanobacterial genus Moorea.</title>
        <authorList>
            <person name="Leao T."/>
            <person name="Castelao G."/>
            <person name="Korobeynikov A."/>
            <person name="Monroe E.A."/>
            <person name="Podell S."/>
            <person name="Glukhov E."/>
            <person name="Allen E.E."/>
            <person name="Gerwick W.H."/>
            <person name="Gerwick L."/>
        </authorList>
    </citation>
    <scope>NUCLEOTIDE SEQUENCE</scope>
    <source>
        <strain evidence="5">JHB</strain>
    </source>
</reference>
<dbReference type="InterPro" id="IPR021133">
    <property type="entry name" value="HEAT_type_2"/>
</dbReference>
<protein>
    <submittedName>
        <fullName evidence="5">HEAT repeat domain-containing protein</fullName>
    </submittedName>
</protein>
<comment type="function">
    <text evidence="3">Catalyzes the hydroxylation of the N(6)-(4-aminobutyl)-L-lysine intermediate produced by deoxyhypusine synthase/DHPS on a critical lysine of the eukaryotic translation initiation factor 5A/eIF-5A. This is the second step of the post-translational modification of that lysine into an unusual amino acid residue named hypusine. Hypusination is unique to mature eIF-5A factor and is essential for its function.</text>
</comment>
<dbReference type="InterPro" id="IPR011989">
    <property type="entry name" value="ARM-like"/>
</dbReference>
<dbReference type="AlphaFoldDB" id="A0A1D9G1U7"/>
<dbReference type="InterPro" id="IPR027417">
    <property type="entry name" value="P-loop_NTPase"/>
</dbReference>
<keyword evidence="2" id="KW-0605">Phycobilisome</keyword>
<name>A0A1D9G1U7_MOOP1</name>
<keyword evidence="1" id="KW-0042">Antenna complex</keyword>
<evidence type="ECO:0000256" key="3">
    <source>
        <dbReference type="ARBA" id="ARBA00045876"/>
    </source>
</evidence>
<dbReference type="PROSITE" id="PS50077">
    <property type="entry name" value="HEAT_REPEAT"/>
    <property type="match status" value="3"/>
</dbReference>
<dbReference type="Gene3D" id="1.25.10.10">
    <property type="entry name" value="Leucine-rich Repeat Variant"/>
    <property type="match status" value="4"/>
</dbReference>
<dbReference type="GO" id="GO:0016491">
    <property type="term" value="F:oxidoreductase activity"/>
    <property type="evidence" value="ECO:0007669"/>
    <property type="project" value="TreeGrafter"/>
</dbReference>
<dbReference type="GO" id="GO:0030089">
    <property type="term" value="C:phycobilisome"/>
    <property type="evidence" value="ECO:0007669"/>
    <property type="project" value="UniProtKB-KW"/>
</dbReference>
<gene>
    <name evidence="5" type="ORF">BJP36_18435</name>
</gene>
<dbReference type="PANTHER" id="PTHR12697:SF5">
    <property type="entry name" value="DEOXYHYPUSINE HYDROXYLASE"/>
    <property type="match status" value="1"/>
</dbReference>
<evidence type="ECO:0000256" key="1">
    <source>
        <dbReference type="ARBA" id="ARBA00022549"/>
    </source>
</evidence>
<dbReference type="SUPFAM" id="SSF48371">
    <property type="entry name" value="ARM repeat"/>
    <property type="match status" value="1"/>
</dbReference>
<dbReference type="SUPFAM" id="SSF52540">
    <property type="entry name" value="P-loop containing nucleoside triphosphate hydrolases"/>
    <property type="match status" value="1"/>
</dbReference>
<dbReference type="Pfam" id="PF13646">
    <property type="entry name" value="HEAT_2"/>
    <property type="match status" value="4"/>
</dbReference>
<feature type="transmembrane region" description="Helical" evidence="4">
    <location>
        <begin position="670"/>
        <end position="690"/>
    </location>
</feature>
<dbReference type="EMBL" id="CP017708">
    <property type="protein sequence ID" value="AOY81599.2"/>
    <property type="molecule type" value="Genomic_DNA"/>
</dbReference>
<sequence length="1270" mass="142424">MPHRGNLNRPKLFPTFNTSVTQCLCYFLALLVAVLLIVNGSHAKEKKPELESWQLKGIVAALDDTDPLVWAEALNKLSRYELEQLKPPFEIPKDRIDQIADLLAYKHESDETENERKSVQSKVHASAAEALGEIGPAAYKYTRQIAELLTDEDSDVHDSAAYALGQMGADASEYIPEIAKLLIDSDGNVSRSAAKALGQMGVAKDYAPQIAKRLTHSDLDVRYSAAYALGQMGAAASKYAPQIISLLTDSDNYYPNRAASALGEMGAAASEYVPQIISLLTDSDSDVRYSAASALGEMGAAASEYVPQIISLLTDSDSDVRYSAVRALGEMGAAASKYAPQIVERLTDSNIRLRASAARALGQMGAAAYKYAPQIAKLLTDEDSNVRSRAARALGQMGAAAYKYAPQITKLLSHSNIRLRANAALALAEMGAAPSEIAPQILELLTDSDWNVRYNAAKALGEMGAAPSQYTPQIAKLLTYSDWNVRYSAAAALEKMAPLQVKHILSVLNQVYWYQREAPSLRFLAYFLSGGDKNSLLLIHWLGSPEQYPHEIRVINHQEGLDVLKLFAQIWEDTQSLSKLRKDLERQIAIVVDKVKWEQTDMKLLKQHYKNLKSIDSQLAAAVNAQIIALEGKHWFLIAFKIWLIHVSCWCFLIIIYPRSAQVQGLIWDWKFRTIVGLGYISIALTWIPWLRYRLLAPFREVLVADASLDSFDPQAYFPNSYVKIRRATHTQPIQTAIAQLQSPIVLEGESGLGKSMFLRNLVKTSGRLSVYLPASQCAGGVVEGIQAKLPIAAHDPLFLQSLINYNTLDICIDGLNEVSPDTRATINTFVDHHVQGHIILTTQPLEWTPPATAKTYVLQPLKRQQIAEFLTSRQGILPEDVPVSGVEYEQACDDYLASQLHQNQSKQELTAVRRFLSNPMDLTLVAQLLAQGKDPDLLNLQQQQYEIMAEDYQQIHLYPFPLAEFAETVYQMRLHDQITIPENDCLDELQCMERYKMVLTRQQKDGFGRTYREWYFRHDKIQEYFIVQTFLKTENRERQHEHLSDPRFRGVYLLLATLLEVNQALVLREVLIQSAAETKDHAVSDQFIQRFNSRQELTQTTNNHGELALSQKHNQNLIEIIKLVASRPITVENKAMSESTSDYHHSNYHSKYDQRQSQHRFNNFVDATQSEFNQEIDSQTQNNYAPEKNQTLSEAAAEIQQLLKQLEQSNPNATDLEKTAFVNIAIPASTKQRLLSALESGGKEALRELLDNPYVNVGMAIVEGWQNPS</sequence>
<dbReference type="InterPro" id="IPR004155">
    <property type="entry name" value="PBS_lyase_HEAT"/>
</dbReference>
<feature type="transmembrane region" description="Helical" evidence="4">
    <location>
        <begin position="635"/>
        <end position="658"/>
    </location>
</feature>